<name>A0A7J8FKJ7_ROUAE</name>
<organism evidence="2 3">
    <name type="scientific">Rousettus aegyptiacus</name>
    <name type="common">Egyptian fruit bat</name>
    <name type="synonym">Pteropus aegyptiacus</name>
    <dbReference type="NCBI Taxonomy" id="9407"/>
    <lineage>
        <taxon>Eukaryota</taxon>
        <taxon>Metazoa</taxon>
        <taxon>Chordata</taxon>
        <taxon>Craniata</taxon>
        <taxon>Vertebrata</taxon>
        <taxon>Euteleostomi</taxon>
        <taxon>Mammalia</taxon>
        <taxon>Eutheria</taxon>
        <taxon>Laurasiatheria</taxon>
        <taxon>Chiroptera</taxon>
        <taxon>Yinpterochiroptera</taxon>
        <taxon>Pteropodoidea</taxon>
        <taxon>Pteropodidae</taxon>
        <taxon>Rousettinae</taxon>
        <taxon>Rousettus</taxon>
    </lineage>
</organism>
<evidence type="ECO:0000313" key="3">
    <source>
        <dbReference type="Proteomes" id="UP000593571"/>
    </source>
</evidence>
<feature type="region of interest" description="Disordered" evidence="1">
    <location>
        <begin position="1"/>
        <end position="121"/>
    </location>
</feature>
<sequence length="121" mass="13623">MNLENVSQSITSDKNRSSKNSDEINNARGKSLLDNKQENTRIGRRADVCDRDGKSLSHNEDLPEQEETQTLRPPFEDKGHREAFANKAAVVTPKRAQTEEKSCNSKEYGGNISHRSTLEVH</sequence>
<proteinExistence type="predicted"/>
<comment type="caution">
    <text evidence="2">The sequence shown here is derived from an EMBL/GenBank/DDBJ whole genome shotgun (WGS) entry which is preliminary data.</text>
</comment>
<evidence type="ECO:0000313" key="2">
    <source>
        <dbReference type="EMBL" id="KAF6447662.1"/>
    </source>
</evidence>
<evidence type="ECO:0000256" key="1">
    <source>
        <dbReference type="SAM" id="MobiDB-lite"/>
    </source>
</evidence>
<feature type="compositionally biased region" description="Basic and acidic residues" evidence="1">
    <location>
        <begin position="13"/>
        <end position="22"/>
    </location>
</feature>
<dbReference type="Proteomes" id="UP000593571">
    <property type="component" value="Unassembled WGS sequence"/>
</dbReference>
<accession>A0A7J8FKJ7</accession>
<protein>
    <submittedName>
        <fullName evidence="2">Uncharacterized protein</fullName>
    </submittedName>
</protein>
<keyword evidence="3" id="KW-1185">Reference proteome</keyword>
<feature type="compositionally biased region" description="Basic and acidic residues" evidence="1">
    <location>
        <begin position="31"/>
        <end position="61"/>
    </location>
</feature>
<gene>
    <name evidence="2" type="ORF">HJG63_012052</name>
</gene>
<feature type="compositionally biased region" description="Polar residues" evidence="1">
    <location>
        <begin position="1"/>
        <end position="12"/>
    </location>
</feature>
<feature type="compositionally biased region" description="Basic and acidic residues" evidence="1">
    <location>
        <begin position="74"/>
        <end position="84"/>
    </location>
</feature>
<reference evidence="2 3" key="1">
    <citation type="journal article" date="2020" name="Nature">
        <title>Six reference-quality genomes reveal evolution of bat adaptations.</title>
        <authorList>
            <person name="Jebb D."/>
            <person name="Huang Z."/>
            <person name="Pippel M."/>
            <person name="Hughes G.M."/>
            <person name="Lavrichenko K."/>
            <person name="Devanna P."/>
            <person name="Winkler S."/>
            <person name="Jermiin L.S."/>
            <person name="Skirmuntt E.C."/>
            <person name="Katzourakis A."/>
            <person name="Burkitt-Gray L."/>
            <person name="Ray D.A."/>
            <person name="Sullivan K.A.M."/>
            <person name="Roscito J.G."/>
            <person name="Kirilenko B.M."/>
            <person name="Davalos L.M."/>
            <person name="Corthals A.P."/>
            <person name="Power M.L."/>
            <person name="Jones G."/>
            <person name="Ransome R.D."/>
            <person name="Dechmann D.K.N."/>
            <person name="Locatelli A.G."/>
            <person name="Puechmaille S.J."/>
            <person name="Fedrigo O."/>
            <person name="Jarvis E.D."/>
            <person name="Hiller M."/>
            <person name="Vernes S.C."/>
            <person name="Myers E.W."/>
            <person name="Teeling E.C."/>
        </authorList>
    </citation>
    <scope>NUCLEOTIDE SEQUENCE [LARGE SCALE GENOMIC DNA]</scope>
    <source>
        <strain evidence="2">MRouAeg1</strain>
        <tissue evidence="2">Muscle</tissue>
    </source>
</reference>
<dbReference type="EMBL" id="JACASE010000007">
    <property type="protein sequence ID" value="KAF6447662.1"/>
    <property type="molecule type" value="Genomic_DNA"/>
</dbReference>
<dbReference type="AlphaFoldDB" id="A0A7J8FKJ7"/>